<evidence type="ECO:0000313" key="4">
    <source>
        <dbReference type="EMBL" id="OVA00726.1"/>
    </source>
</evidence>
<dbReference type="Pfam" id="PF20431">
    <property type="entry name" value="E_motif"/>
    <property type="match status" value="1"/>
</dbReference>
<dbReference type="OMA" id="GGNWYES"/>
<dbReference type="InterPro" id="IPR046848">
    <property type="entry name" value="E_motif"/>
</dbReference>
<dbReference type="FunFam" id="1.25.40.10:FF:000090">
    <property type="entry name" value="Pentatricopeptide repeat-containing protein, chloroplastic"/>
    <property type="match status" value="1"/>
</dbReference>
<dbReference type="InParanoid" id="A0A200PRA0"/>
<dbReference type="PROSITE" id="PS51375">
    <property type="entry name" value="PPR"/>
    <property type="match status" value="7"/>
</dbReference>
<accession>A0A200PRA0</accession>
<dbReference type="FunCoup" id="A0A200PRA0">
    <property type="interactions" value="10"/>
</dbReference>
<dbReference type="Pfam" id="PF13041">
    <property type="entry name" value="PPR_2"/>
    <property type="match status" value="3"/>
</dbReference>
<feature type="repeat" description="PPR" evidence="2">
    <location>
        <begin position="468"/>
        <end position="502"/>
    </location>
</feature>
<feature type="repeat" description="PPR" evidence="2">
    <location>
        <begin position="265"/>
        <end position="299"/>
    </location>
</feature>
<dbReference type="FunFam" id="1.25.40.10:FF:000344">
    <property type="entry name" value="Pentatricopeptide repeat-containing protein"/>
    <property type="match status" value="1"/>
</dbReference>
<feature type="repeat" description="PPR" evidence="2">
    <location>
        <begin position="604"/>
        <end position="638"/>
    </location>
</feature>
<dbReference type="Pfam" id="PF01535">
    <property type="entry name" value="PPR"/>
    <property type="match status" value="6"/>
</dbReference>
<dbReference type="Pfam" id="PF14432">
    <property type="entry name" value="DYW_deaminase"/>
    <property type="match status" value="1"/>
</dbReference>
<evidence type="ECO:0000259" key="3">
    <source>
        <dbReference type="Pfam" id="PF14432"/>
    </source>
</evidence>
<keyword evidence="5" id="KW-1185">Reference proteome</keyword>
<gene>
    <name evidence="4" type="ORF">BVC80_9083g10</name>
</gene>
<dbReference type="GO" id="GO:0003729">
    <property type="term" value="F:mRNA binding"/>
    <property type="evidence" value="ECO:0007669"/>
    <property type="project" value="UniProtKB-ARBA"/>
</dbReference>
<dbReference type="InterPro" id="IPR002885">
    <property type="entry name" value="PPR_rpt"/>
</dbReference>
<evidence type="ECO:0000256" key="2">
    <source>
        <dbReference type="PROSITE-ProRule" id="PRU00708"/>
    </source>
</evidence>
<dbReference type="PANTHER" id="PTHR47926">
    <property type="entry name" value="PENTATRICOPEPTIDE REPEAT-CONTAINING PROTEIN"/>
    <property type="match status" value="1"/>
</dbReference>
<dbReference type="Gene3D" id="1.25.40.10">
    <property type="entry name" value="Tetratricopeptide repeat domain"/>
    <property type="match status" value="5"/>
</dbReference>
<comment type="caution">
    <text evidence="4">The sequence shown here is derived from an EMBL/GenBank/DDBJ whole genome shotgun (WGS) entry which is preliminary data.</text>
</comment>
<feature type="domain" description="DYW" evidence="3">
    <location>
        <begin position="789"/>
        <end position="875"/>
    </location>
</feature>
<dbReference type="Proteomes" id="UP000195402">
    <property type="component" value="Unassembled WGS sequence"/>
</dbReference>
<dbReference type="InterPro" id="IPR011990">
    <property type="entry name" value="TPR-like_helical_dom_sf"/>
</dbReference>
<evidence type="ECO:0000256" key="1">
    <source>
        <dbReference type="ARBA" id="ARBA00022737"/>
    </source>
</evidence>
<dbReference type="OrthoDB" id="185373at2759"/>
<evidence type="ECO:0000313" key="5">
    <source>
        <dbReference type="Proteomes" id="UP000195402"/>
    </source>
</evidence>
<name>A0A200PRA0_MACCD</name>
<protein>
    <submittedName>
        <fullName evidence="4">Pentatricopeptide repeat</fullName>
    </submittedName>
</protein>
<reference evidence="4 5" key="1">
    <citation type="journal article" date="2017" name="Mol. Plant">
        <title>The Genome of Medicinal Plant Macleaya cordata Provides New Insights into Benzylisoquinoline Alkaloids Metabolism.</title>
        <authorList>
            <person name="Liu X."/>
            <person name="Liu Y."/>
            <person name="Huang P."/>
            <person name="Ma Y."/>
            <person name="Qing Z."/>
            <person name="Tang Q."/>
            <person name="Cao H."/>
            <person name="Cheng P."/>
            <person name="Zheng Y."/>
            <person name="Yuan Z."/>
            <person name="Zhou Y."/>
            <person name="Liu J."/>
            <person name="Tang Z."/>
            <person name="Zhuo Y."/>
            <person name="Zhang Y."/>
            <person name="Yu L."/>
            <person name="Huang J."/>
            <person name="Yang P."/>
            <person name="Peng Q."/>
            <person name="Zhang J."/>
            <person name="Jiang W."/>
            <person name="Zhang Z."/>
            <person name="Lin K."/>
            <person name="Ro D.K."/>
            <person name="Chen X."/>
            <person name="Xiong X."/>
            <person name="Shang Y."/>
            <person name="Huang S."/>
            <person name="Zeng J."/>
        </authorList>
    </citation>
    <scope>NUCLEOTIDE SEQUENCE [LARGE SCALE GENOMIC DNA]</scope>
    <source>
        <strain evidence="5">cv. BLH2017</strain>
        <tissue evidence="4">Root</tissue>
    </source>
</reference>
<dbReference type="EMBL" id="MVGT01004287">
    <property type="protein sequence ID" value="OVA00726.1"/>
    <property type="molecule type" value="Genomic_DNA"/>
</dbReference>
<dbReference type="InterPro" id="IPR046960">
    <property type="entry name" value="PPR_At4g14850-like_plant"/>
</dbReference>
<feature type="repeat" description="PPR" evidence="2">
    <location>
        <begin position="569"/>
        <end position="603"/>
    </location>
</feature>
<dbReference type="GO" id="GO:0008270">
    <property type="term" value="F:zinc ion binding"/>
    <property type="evidence" value="ECO:0007669"/>
    <property type="project" value="InterPro"/>
</dbReference>
<feature type="repeat" description="PPR" evidence="2">
    <location>
        <begin position="367"/>
        <end position="401"/>
    </location>
</feature>
<sequence>MTLYMPIFRHCTTPRTLTQLHAHLLISGFQRNALASTKLIETYAKMGNLESAQLVFNSFSTPDSFMWGVLIKNYVWSLFFKEAISLYHEMLYKQTQFCSFIFPSLLKACSGLADVGLGRKIHGRIIKSGFESDQVVETTLLCMYGERGSLDSARKLFDKMPVRDLVSWSSMISNYVRNEKAHEGLEIFRQMILEGIRIDSVTMLSITDACAELGFQKLAKSVHCYILRKKIQSNGSLENSVIVMYNKCGALESAELMFKQLSHRTTVSCTAMISCYNQQAQFREALNIFIEMQESEVEPNSVTMMGILFSCSQLGWIREGKSIHGFVIRKSLDPKFDLLGLSLIDMYASYGKLENCQIIFAFIQEKNLILWNSIISVYTRNGLSEEALKYFAQLHMEGLLPDSFTLASSLSSCGAIGFSKLGSQIHGNIAKTGLGSNEFVHNSLIDMYSKCGSVDSAYMKFKEMEPKSVITWNSMINGFALNGNSVEAISLLDQMYFKGIMMDKVTFLSAIQACSHLGDLEKGKFFHNKLIIYGLEKDSYVDSALVNMYSKCGDLRMAGRIFNSLLERSVVTWSAMIAGYGIHGHVEAAISLFQEMVNSGIKPNEVTFMSMLSACSHGGFVGEGKFYFNLMKDFDIEPKLEHYVYMVDLLSRAGDIESAFEFIKSMPIPPSASIWGALLNGCRIHRRMDMIESIEKNILGLEPDNSGYYVLLSNTYAEGGNLDEFRKLRSAMKDVGLRKAPGYSTIETNGRIYRFGAGDTSHSQMKDVYRLLDDLKSLAEEQGYLLESDSSIDGDDKEFKRNSVQSHSERLAIAFGIINTSPGTTLRVSKNLRVCVDCHTFAKFVSKITSREIIMRDLNRFHHFANGSCSCRDYW</sequence>
<keyword evidence="1" id="KW-0677">Repeat</keyword>
<dbReference type="FunFam" id="1.25.40.10:FF:000284">
    <property type="entry name" value="Pentatricopeptide repeat-containing protein"/>
    <property type="match status" value="1"/>
</dbReference>
<dbReference type="InterPro" id="IPR032867">
    <property type="entry name" value="DYW_dom"/>
</dbReference>
<feature type="repeat" description="PPR" evidence="2">
    <location>
        <begin position="164"/>
        <end position="198"/>
    </location>
</feature>
<dbReference type="NCBIfam" id="TIGR00756">
    <property type="entry name" value="PPR"/>
    <property type="match status" value="5"/>
</dbReference>
<dbReference type="AlphaFoldDB" id="A0A200PRA0"/>
<dbReference type="PANTHER" id="PTHR47926:SF344">
    <property type="entry name" value="OS07G0636900 PROTEIN"/>
    <property type="match status" value="1"/>
</dbReference>
<feature type="repeat" description="PPR" evidence="2">
    <location>
        <begin position="437"/>
        <end position="467"/>
    </location>
</feature>
<organism evidence="4 5">
    <name type="scientific">Macleaya cordata</name>
    <name type="common">Five-seeded plume-poppy</name>
    <name type="synonym">Bocconia cordata</name>
    <dbReference type="NCBI Taxonomy" id="56857"/>
    <lineage>
        <taxon>Eukaryota</taxon>
        <taxon>Viridiplantae</taxon>
        <taxon>Streptophyta</taxon>
        <taxon>Embryophyta</taxon>
        <taxon>Tracheophyta</taxon>
        <taxon>Spermatophyta</taxon>
        <taxon>Magnoliopsida</taxon>
        <taxon>Ranunculales</taxon>
        <taxon>Papaveraceae</taxon>
        <taxon>Papaveroideae</taxon>
        <taxon>Macleaya</taxon>
    </lineage>
</organism>
<proteinExistence type="predicted"/>
<dbReference type="FunFam" id="1.25.40.10:FF:000073">
    <property type="entry name" value="Pentatricopeptide repeat-containing protein chloroplastic"/>
    <property type="match status" value="1"/>
</dbReference>
<dbReference type="GO" id="GO:0009451">
    <property type="term" value="P:RNA modification"/>
    <property type="evidence" value="ECO:0007669"/>
    <property type="project" value="InterPro"/>
</dbReference>